<dbReference type="KEGG" id="dpa:109546503"/>
<dbReference type="GO" id="GO:0016567">
    <property type="term" value="P:protein ubiquitination"/>
    <property type="evidence" value="ECO:0007669"/>
    <property type="project" value="TreeGrafter"/>
</dbReference>
<reference evidence="4" key="2">
    <citation type="submission" date="2024-08" db="UniProtKB">
        <authorList>
            <consortium name="EnsemblMetazoa"/>
        </authorList>
    </citation>
    <scope>IDENTIFICATION</scope>
</reference>
<dbReference type="GO" id="GO:0005680">
    <property type="term" value="C:anaphase-promoting complex"/>
    <property type="evidence" value="ECO:0007669"/>
    <property type="project" value="TreeGrafter"/>
</dbReference>
<protein>
    <recommendedName>
        <fullName evidence="6">Anaphase-promoting complex subunit 7</fullName>
    </recommendedName>
</protein>
<dbReference type="GeneID" id="109546503"/>
<name>A0AAR5QIL2_DENPD</name>
<proteinExistence type="predicted"/>
<dbReference type="GO" id="GO:0051301">
    <property type="term" value="P:cell division"/>
    <property type="evidence" value="ECO:0007669"/>
    <property type="project" value="TreeGrafter"/>
</dbReference>
<dbReference type="PANTHER" id="PTHR12558">
    <property type="entry name" value="CELL DIVISION CYCLE 16,23,27"/>
    <property type="match status" value="1"/>
</dbReference>
<dbReference type="PROSITE" id="PS50005">
    <property type="entry name" value="TPR"/>
    <property type="match status" value="2"/>
</dbReference>
<feature type="repeat" description="TPR" evidence="2">
    <location>
        <begin position="233"/>
        <end position="266"/>
    </location>
</feature>
<dbReference type="EnsemblMetazoa" id="XM_019917477.1">
    <property type="protein sequence ID" value="XP_019773036.1"/>
    <property type="gene ID" value="LOC109546503"/>
</dbReference>
<keyword evidence="5" id="KW-1185">Reference proteome</keyword>
<dbReference type="CTD" id="31594"/>
<feature type="repeat" description="TPR" evidence="2">
    <location>
        <begin position="475"/>
        <end position="508"/>
    </location>
</feature>
<dbReference type="SUPFAM" id="SSF48452">
    <property type="entry name" value="TPR-like"/>
    <property type="match status" value="1"/>
</dbReference>
<dbReference type="PANTHER" id="PTHR12558:SF36">
    <property type="entry name" value="ANAPHASE-PROMOTING COMPLEX SUBUNIT 7"/>
    <property type="match status" value="1"/>
</dbReference>
<dbReference type="RefSeq" id="XP_019773036.1">
    <property type="nucleotide sequence ID" value="XM_019917477.2"/>
</dbReference>
<evidence type="ECO:0000313" key="5">
    <source>
        <dbReference type="Proteomes" id="UP000019118"/>
    </source>
</evidence>
<dbReference type="SUPFAM" id="SSF81901">
    <property type="entry name" value="HCP-like"/>
    <property type="match status" value="1"/>
</dbReference>
<evidence type="ECO:0008006" key="6">
    <source>
        <dbReference type="Google" id="ProtNLM"/>
    </source>
</evidence>
<keyword evidence="1 2" id="KW-0802">TPR repeat</keyword>
<evidence type="ECO:0000256" key="3">
    <source>
        <dbReference type="SAM" id="MobiDB-lite"/>
    </source>
</evidence>
<feature type="region of interest" description="Disordered" evidence="3">
    <location>
        <begin position="524"/>
        <end position="563"/>
    </location>
</feature>
<evidence type="ECO:0000256" key="1">
    <source>
        <dbReference type="ARBA" id="ARBA00022803"/>
    </source>
</evidence>
<evidence type="ECO:0000313" key="4">
    <source>
        <dbReference type="EnsemblMetazoa" id="XP_019773036.1"/>
    </source>
</evidence>
<accession>A0AAR5QIL2</accession>
<dbReference type="Proteomes" id="UP000019118">
    <property type="component" value="Unassembled WGS sequence"/>
</dbReference>
<dbReference type="GO" id="GO:0045842">
    <property type="term" value="P:positive regulation of mitotic metaphase/anaphase transition"/>
    <property type="evidence" value="ECO:0007669"/>
    <property type="project" value="TreeGrafter"/>
</dbReference>
<sequence length="563" mass="64578">MTSIVLLKQLKLLQEQELYSSIIKICVLSLTEIEQKPEYSTLLRKFHISLYYADALYQTRNFTQAENHYRQALQMRKTIVSKTKNVHKKVIENQDEIASDVDIKYKIYRCCLALNQKNAAADILQTIAARQRTPKIYMALGNIYKDVGMDRLAITCFKEVLRECPLAIEAMEILLKLGVNGVEVNSLVMEVSLEITWLGTWIKAQAQFLAKDYASAILTYKSLDTHGMLKDNTVLTVNMAYCYYYMCEDSKAISLLQKAVRIDPNLNWGLALLSTLLAASGNKEYQYELEKLTPNLETSLWTDEHWVVLGNLMLLLKKYERAAYFGQQACMMGKNVEALLLRANALFFLKKYQEAAVQCTNALQIAPFRYDLHKCLILCYLNSNRLREAESMALHACKVLNYTPQAYCLHASCLLKDPLATMKNTRRILEKVVEQDKQGHTDAVYMLADLLIREQQYDQATQILLKALDTQKPTSKLHQLLGECYANLQKDDEAFNNYTIAMRLDPQNQRATEGLNNIERRERFYSTTENSYSSRRANSDHEADAESDSELWNGSVDMANFDS</sequence>
<dbReference type="InterPro" id="IPR019734">
    <property type="entry name" value="TPR_rpt"/>
</dbReference>
<dbReference type="InterPro" id="IPR011990">
    <property type="entry name" value="TPR-like_helical_dom_sf"/>
</dbReference>
<organism evidence="4 5">
    <name type="scientific">Dendroctonus ponderosae</name>
    <name type="common">Mountain pine beetle</name>
    <dbReference type="NCBI Taxonomy" id="77166"/>
    <lineage>
        <taxon>Eukaryota</taxon>
        <taxon>Metazoa</taxon>
        <taxon>Ecdysozoa</taxon>
        <taxon>Arthropoda</taxon>
        <taxon>Hexapoda</taxon>
        <taxon>Insecta</taxon>
        <taxon>Pterygota</taxon>
        <taxon>Neoptera</taxon>
        <taxon>Endopterygota</taxon>
        <taxon>Coleoptera</taxon>
        <taxon>Polyphaga</taxon>
        <taxon>Cucujiformia</taxon>
        <taxon>Curculionidae</taxon>
        <taxon>Scolytinae</taxon>
        <taxon>Dendroctonus</taxon>
    </lineage>
</organism>
<dbReference type="Pfam" id="PF13181">
    <property type="entry name" value="TPR_8"/>
    <property type="match status" value="1"/>
</dbReference>
<dbReference type="AlphaFoldDB" id="A0AAR5QIL2"/>
<feature type="compositionally biased region" description="Polar residues" evidence="3">
    <location>
        <begin position="525"/>
        <end position="536"/>
    </location>
</feature>
<evidence type="ECO:0000256" key="2">
    <source>
        <dbReference type="PROSITE-ProRule" id="PRU00339"/>
    </source>
</evidence>
<reference evidence="5" key="1">
    <citation type="journal article" date="2013" name="Genome Biol.">
        <title>Draft genome of the mountain pine beetle, Dendroctonus ponderosae Hopkins, a major forest pest.</title>
        <authorList>
            <person name="Keeling C.I."/>
            <person name="Yuen M.M."/>
            <person name="Liao N.Y."/>
            <person name="Docking T.R."/>
            <person name="Chan S.K."/>
            <person name="Taylor G.A."/>
            <person name="Palmquist D.L."/>
            <person name="Jackman S.D."/>
            <person name="Nguyen A."/>
            <person name="Li M."/>
            <person name="Henderson H."/>
            <person name="Janes J.K."/>
            <person name="Zhao Y."/>
            <person name="Pandoh P."/>
            <person name="Moore R."/>
            <person name="Sperling F.A."/>
            <person name="Huber D.P."/>
            <person name="Birol I."/>
            <person name="Jones S.J."/>
            <person name="Bohlmann J."/>
        </authorList>
    </citation>
    <scope>NUCLEOTIDE SEQUENCE</scope>
</reference>
<dbReference type="Gene3D" id="1.25.40.10">
    <property type="entry name" value="Tetratricopeptide repeat domain"/>
    <property type="match status" value="4"/>
</dbReference>
<dbReference type="Pfam" id="PF12895">
    <property type="entry name" value="ANAPC3"/>
    <property type="match status" value="1"/>
</dbReference>
<dbReference type="SMART" id="SM00028">
    <property type="entry name" value="TPR"/>
    <property type="match status" value="6"/>
</dbReference>